<dbReference type="PANTHER" id="PTHR13018">
    <property type="entry name" value="PROBABLE MEMBRANE PROTEIN DUF221-RELATED"/>
    <property type="match status" value="1"/>
</dbReference>
<dbReference type="RefSeq" id="XP_046072533.1">
    <property type="nucleotide sequence ID" value="XM_046216221.1"/>
</dbReference>
<protein>
    <submittedName>
        <fullName evidence="13">DUF221 domain protein</fullName>
    </submittedName>
</protein>
<dbReference type="InterPro" id="IPR027815">
    <property type="entry name" value="CSC1/OSCA1-like_cyt"/>
</dbReference>
<dbReference type="Proteomes" id="UP001201262">
    <property type="component" value="Unassembled WGS sequence"/>
</dbReference>
<keyword evidence="14" id="KW-1185">Reference proteome</keyword>
<comment type="caution">
    <text evidence="13">The sequence shown here is derived from an EMBL/GenBank/DDBJ whole genome shotgun (WGS) entry which is preliminary data.</text>
</comment>
<gene>
    <name evidence="13" type="ORF">BGW36DRAFT_379546</name>
</gene>
<dbReference type="Pfam" id="PF12621">
    <property type="entry name" value="PHM7_ext"/>
    <property type="match status" value="1"/>
</dbReference>
<organism evidence="13 14">
    <name type="scientific">Talaromyces proteolyticus</name>
    <dbReference type="NCBI Taxonomy" id="1131652"/>
    <lineage>
        <taxon>Eukaryota</taxon>
        <taxon>Fungi</taxon>
        <taxon>Dikarya</taxon>
        <taxon>Ascomycota</taxon>
        <taxon>Pezizomycotina</taxon>
        <taxon>Eurotiomycetes</taxon>
        <taxon>Eurotiomycetidae</taxon>
        <taxon>Eurotiales</taxon>
        <taxon>Trichocomaceae</taxon>
        <taxon>Talaromyces</taxon>
        <taxon>Talaromyces sect. Bacilispori</taxon>
    </lineage>
</organism>
<dbReference type="Pfam" id="PF14703">
    <property type="entry name" value="PHM7_cyt"/>
    <property type="match status" value="1"/>
</dbReference>
<keyword evidence="6 8" id="KW-0472">Membrane</keyword>
<evidence type="ECO:0000259" key="12">
    <source>
        <dbReference type="Pfam" id="PF14703"/>
    </source>
</evidence>
<dbReference type="InterPro" id="IPR003864">
    <property type="entry name" value="CSC1/OSCA1-like_7TM"/>
</dbReference>
<evidence type="ECO:0000259" key="10">
    <source>
        <dbReference type="Pfam" id="PF12621"/>
    </source>
</evidence>
<feature type="transmembrane region" description="Helical" evidence="8">
    <location>
        <begin position="180"/>
        <end position="199"/>
    </location>
</feature>
<feature type="transmembrane region" description="Helical" evidence="8">
    <location>
        <begin position="633"/>
        <end position="652"/>
    </location>
</feature>
<evidence type="ECO:0000256" key="2">
    <source>
        <dbReference type="ARBA" id="ARBA00007779"/>
    </source>
</evidence>
<proteinExistence type="inferred from homology"/>
<comment type="similarity">
    <text evidence="2">Belongs to the CSC1 (TC 1.A.17) family.</text>
</comment>
<feature type="domain" description="CSC1/OSCA1-like cytosolic" evidence="12">
    <location>
        <begin position="224"/>
        <end position="408"/>
    </location>
</feature>
<dbReference type="Pfam" id="PF13967">
    <property type="entry name" value="RSN1_TM"/>
    <property type="match status" value="1"/>
</dbReference>
<dbReference type="InterPro" id="IPR045122">
    <property type="entry name" value="Csc1-like"/>
</dbReference>
<accession>A0AAD4Q0R2</accession>
<evidence type="ECO:0000256" key="8">
    <source>
        <dbReference type="SAM" id="Phobius"/>
    </source>
</evidence>
<feature type="compositionally biased region" description="Polar residues" evidence="7">
    <location>
        <begin position="25"/>
        <end position="36"/>
    </location>
</feature>
<feature type="domain" description="CSC1/OSCA1-like N-terminal transmembrane" evidence="11">
    <location>
        <begin position="52"/>
        <end position="201"/>
    </location>
</feature>
<feature type="domain" description="10TM putative phosphate transporter extracellular tail" evidence="10">
    <location>
        <begin position="764"/>
        <end position="849"/>
    </location>
</feature>
<keyword evidence="5 8" id="KW-1133">Transmembrane helix</keyword>
<evidence type="ECO:0000259" key="9">
    <source>
        <dbReference type="Pfam" id="PF02714"/>
    </source>
</evidence>
<feature type="region of interest" description="Disordered" evidence="7">
    <location>
        <begin position="17"/>
        <end position="43"/>
    </location>
</feature>
<dbReference type="Pfam" id="PF02714">
    <property type="entry name" value="RSN1_7TM"/>
    <property type="match status" value="1"/>
</dbReference>
<evidence type="ECO:0000256" key="4">
    <source>
        <dbReference type="ARBA" id="ARBA00022692"/>
    </source>
</evidence>
<feature type="transmembrane region" description="Helical" evidence="8">
    <location>
        <begin position="608"/>
        <end position="627"/>
    </location>
</feature>
<feature type="transmembrane region" description="Helical" evidence="8">
    <location>
        <begin position="699"/>
        <end position="719"/>
    </location>
</feature>
<feature type="transmembrane region" description="Helical" evidence="8">
    <location>
        <begin position="133"/>
        <end position="152"/>
    </location>
</feature>
<name>A0AAD4Q0R2_9EURO</name>
<evidence type="ECO:0000256" key="3">
    <source>
        <dbReference type="ARBA" id="ARBA00022448"/>
    </source>
</evidence>
<evidence type="ECO:0000256" key="6">
    <source>
        <dbReference type="ARBA" id="ARBA00023136"/>
    </source>
</evidence>
<dbReference type="InterPro" id="IPR022257">
    <property type="entry name" value="PHM7_ext"/>
</dbReference>
<evidence type="ECO:0000256" key="5">
    <source>
        <dbReference type="ARBA" id="ARBA00022989"/>
    </source>
</evidence>
<feature type="transmembrane region" description="Helical" evidence="8">
    <location>
        <begin position="471"/>
        <end position="496"/>
    </location>
</feature>
<comment type="subcellular location">
    <subcellularLocation>
        <location evidence="1">Membrane</location>
        <topology evidence="1">Multi-pass membrane protein</topology>
    </subcellularLocation>
</comment>
<feature type="transmembrane region" description="Helical" evidence="8">
    <location>
        <begin position="561"/>
        <end position="587"/>
    </location>
</feature>
<dbReference type="InterPro" id="IPR032880">
    <property type="entry name" value="CSC1/OSCA1-like_N"/>
</dbReference>
<dbReference type="AlphaFoldDB" id="A0AAD4Q0R2"/>
<feature type="transmembrane region" description="Helical" evidence="8">
    <location>
        <begin position="52"/>
        <end position="73"/>
    </location>
</feature>
<keyword evidence="4 8" id="KW-0812">Transmembrane</keyword>
<evidence type="ECO:0000259" key="11">
    <source>
        <dbReference type="Pfam" id="PF13967"/>
    </source>
</evidence>
<dbReference type="GO" id="GO:0005886">
    <property type="term" value="C:plasma membrane"/>
    <property type="evidence" value="ECO:0007669"/>
    <property type="project" value="TreeGrafter"/>
</dbReference>
<evidence type="ECO:0000256" key="1">
    <source>
        <dbReference type="ARBA" id="ARBA00004141"/>
    </source>
</evidence>
<keyword evidence="3" id="KW-0813">Transport</keyword>
<dbReference type="EMBL" id="JAJTJA010000006">
    <property type="protein sequence ID" value="KAH8697832.1"/>
    <property type="molecule type" value="Genomic_DNA"/>
</dbReference>
<sequence>MADAVFAILAKRDDITDPNNDPNIGSSRGNASSTSGDVVEHLTGSGSTSGSALVSTLAPALIIAIFWFGLFIICRRTQQRWYSPRSHLPNLHHHERTPELPGGFVNWFGTFFQIADSHVLHHSSLDGYLFLRFLRMLCTTCFIGMVILWPVLLPIHATGGAGNAQLDRLSFSNVVNPIKYYAHVVMGIVFFTYVFFVVTRESLFYANLRQTYLNSPAYVDRISSKTVLFMSVPNAYKNEKKLRQVFGDGIRRIWITSDCKELNKKVDERDTLALRLEHAETKLVRAANFARLKEMKNKAGTTNECEDCEMSDPLWSRKVKRPMHRVNFFGRKVDSIQYYRMRLAVAIQEVDALQRKHRDGDAKYLSAIFIEFNTQSEAQVAFQTLSHHQPMHMTPRYTGIAPKEVIWSALNLSWWQRIVRKFLVQGGIAAMIIFWSIPAAIVGSISNITYLANTVPFLKWLVDLPEFIKGIISGLLPSAALVLLMSLVPPICRFCARKAGLPSLSRVELFTQSAHFCFQVVQVFLVTTITSAASAAVGQIIKNPLSAKDLLAQNLPKASNFYISYFLLQGLSMSSIAVVQIMSALIFKVMSMFFASTPRRLFKRWTELAGLSWGNVFPVFTNMGVIALTYSCIAPLVLVFAFLGLFLVYQAYRYNLLFVYNINIDTKGLVYPRALQHLLTGIYLAEICMIGLFSIKGAIGPLIIIAFYTVLTILAHISLNEALSPLMNFLPRSLDTEEEEIQANAEAEEQYRHAITRHGKIWKWFHPNLYKDYADLRRKVRRDIIRIEYSEIELEEAYYEPCITAKTPMLWVPKDEGGVSQEEIRQTSAVIPISDQGAHLDEKNKIKWNKYDEELPVWERKILY</sequence>
<dbReference type="PANTHER" id="PTHR13018:SF53">
    <property type="entry name" value="DUF221 DOMAIN PROTEIN"/>
    <property type="match status" value="1"/>
</dbReference>
<evidence type="ECO:0000313" key="13">
    <source>
        <dbReference type="EMBL" id="KAH8697832.1"/>
    </source>
</evidence>
<feature type="transmembrane region" description="Helical" evidence="8">
    <location>
        <begin position="516"/>
        <end position="541"/>
    </location>
</feature>
<evidence type="ECO:0000313" key="14">
    <source>
        <dbReference type="Proteomes" id="UP001201262"/>
    </source>
</evidence>
<reference evidence="13" key="1">
    <citation type="submission" date="2021-12" db="EMBL/GenBank/DDBJ databases">
        <title>Convergent genome expansion in fungi linked to evolution of root-endophyte symbiosis.</title>
        <authorList>
            <consortium name="DOE Joint Genome Institute"/>
            <person name="Ke Y.-H."/>
            <person name="Bonito G."/>
            <person name="Liao H.-L."/>
            <person name="Looney B."/>
            <person name="Rojas-Flechas A."/>
            <person name="Nash J."/>
            <person name="Hameed K."/>
            <person name="Schadt C."/>
            <person name="Martin F."/>
            <person name="Crous P.W."/>
            <person name="Miettinen O."/>
            <person name="Magnuson J.K."/>
            <person name="Labbe J."/>
            <person name="Jacobson D."/>
            <person name="Doktycz M.J."/>
            <person name="Veneault-Fourrey C."/>
            <person name="Kuo A."/>
            <person name="Mondo S."/>
            <person name="Calhoun S."/>
            <person name="Riley R."/>
            <person name="Ohm R."/>
            <person name="LaButti K."/>
            <person name="Andreopoulos B."/>
            <person name="Pangilinan J."/>
            <person name="Nolan M."/>
            <person name="Tritt A."/>
            <person name="Clum A."/>
            <person name="Lipzen A."/>
            <person name="Daum C."/>
            <person name="Barry K."/>
            <person name="Grigoriev I.V."/>
            <person name="Vilgalys R."/>
        </authorList>
    </citation>
    <scope>NUCLEOTIDE SEQUENCE</scope>
    <source>
        <strain evidence="13">PMI_201</strain>
    </source>
</reference>
<evidence type="ECO:0000256" key="7">
    <source>
        <dbReference type="SAM" id="MobiDB-lite"/>
    </source>
</evidence>
<feature type="domain" description="CSC1/OSCA1-like 7TM region" evidence="9">
    <location>
        <begin position="420"/>
        <end position="693"/>
    </location>
</feature>
<feature type="transmembrane region" description="Helical" evidence="8">
    <location>
        <begin position="422"/>
        <end position="451"/>
    </location>
</feature>
<dbReference type="GeneID" id="70246508"/>
<dbReference type="GO" id="GO:0005227">
    <property type="term" value="F:calcium-activated cation channel activity"/>
    <property type="evidence" value="ECO:0007669"/>
    <property type="project" value="InterPro"/>
</dbReference>